<feature type="region of interest" description="Disordered" evidence="2">
    <location>
        <begin position="1489"/>
        <end position="1520"/>
    </location>
</feature>
<feature type="compositionally biased region" description="Basic and acidic residues" evidence="2">
    <location>
        <begin position="2294"/>
        <end position="2303"/>
    </location>
</feature>
<feature type="compositionally biased region" description="Polar residues" evidence="2">
    <location>
        <begin position="2615"/>
        <end position="2626"/>
    </location>
</feature>
<feature type="compositionally biased region" description="Basic and acidic residues" evidence="2">
    <location>
        <begin position="2542"/>
        <end position="2567"/>
    </location>
</feature>
<name>A0A6G0TIB0_APHGL</name>
<feature type="compositionally biased region" description="Basic and acidic residues" evidence="2">
    <location>
        <begin position="2910"/>
        <end position="2919"/>
    </location>
</feature>
<feature type="region of interest" description="Disordered" evidence="2">
    <location>
        <begin position="1915"/>
        <end position="1966"/>
    </location>
</feature>
<feature type="compositionally biased region" description="Basic and acidic residues" evidence="2">
    <location>
        <begin position="2366"/>
        <end position="2391"/>
    </location>
</feature>
<feature type="compositionally biased region" description="Polar residues" evidence="2">
    <location>
        <begin position="1823"/>
        <end position="1834"/>
    </location>
</feature>
<feature type="compositionally biased region" description="Acidic residues" evidence="2">
    <location>
        <begin position="2813"/>
        <end position="2824"/>
    </location>
</feature>
<feature type="compositionally biased region" description="Polar residues" evidence="2">
    <location>
        <begin position="2439"/>
        <end position="2450"/>
    </location>
</feature>
<feature type="region of interest" description="Disordered" evidence="2">
    <location>
        <begin position="3784"/>
        <end position="3808"/>
    </location>
</feature>
<feature type="region of interest" description="Disordered" evidence="2">
    <location>
        <begin position="2611"/>
        <end position="2670"/>
    </location>
</feature>
<dbReference type="Proteomes" id="UP000475862">
    <property type="component" value="Unassembled WGS sequence"/>
</dbReference>
<feature type="compositionally biased region" description="Basic and acidic residues" evidence="2">
    <location>
        <begin position="2646"/>
        <end position="2655"/>
    </location>
</feature>
<evidence type="ECO:0000256" key="3">
    <source>
        <dbReference type="SAM" id="Phobius"/>
    </source>
</evidence>
<feature type="region of interest" description="Disordered" evidence="2">
    <location>
        <begin position="2355"/>
        <end position="2406"/>
    </location>
</feature>
<keyword evidence="3" id="KW-1133">Transmembrane helix</keyword>
<dbReference type="Gene3D" id="2.60.40.10">
    <property type="entry name" value="Immunoglobulins"/>
    <property type="match status" value="1"/>
</dbReference>
<accession>A0A6G0TIB0</accession>
<feature type="compositionally biased region" description="Acidic residues" evidence="2">
    <location>
        <begin position="2109"/>
        <end position="2120"/>
    </location>
</feature>
<feature type="compositionally biased region" description="Basic and acidic residues" evidence="2">
    <location>
        <begin position="1926"/>
        <end position="1951"/>
    </location>
</feature>
<feature type="compositionally biased region" description="Polar residues" evidence="2">
    <location>
        <begin position="1730"/>
        <end position="1745"/>
    </location>
</feature>
<keyword evidence="3" id="KW-0812">Transmembrane</keyword>
<feature type="compositionally biased region" description="Basic and acidic residues" evidence="2">
    <location>
        <begin position="3080"/>
        <end position="3096"/>
    </location>
</feature>
<feature type="compositionally biased region" description="Basic and acidic residues" evidence="2">
    <location>
        <begin position="2931"/>
        <end position="2943"/>
    </location>
</feature>
<organism evidence="4 5">
    <name type="scientific">Aphis glycines</name>
    <name type="common">Soybean aphid</name>
    <dbReference type="NCBI Taxonomy" id="307491"/>
    <lineage>
        <taxon>Eukaryota</taxon>
        <taxon>Metazoa</taxon>
        <taxon>Ecdysozoa</taxon>
        <taxon>Arthropoda</taxon>
        <taxon>Hexapoda</taxon>
        <taxon>Insecta</taxon>
        <taxon>Pterygota</taxon>
        <taxon>Neoptera</taxon>
        <taxon>Paraneoptera</taxon>
        <taxon>Hemiptera</taxon>
        <taxon>Sternorrhyncha</taxon>
        <taxon>Aphidomorpha</taxon>
        <taxon>Aphidoidea</taxon>
        <taxon>Aphididae</taxon>
        <taxon>Aphidini</taxon>
        <taxon>Aphis</taxon>
        <taxon>Aphis</taxon>
    </lineage>
</organism>
<feature type="region of interest" description="Disordered" evidence="2">
    <location>
        <begin position="2084"/>
        <end position="2129"/>
    </location>
</feature>
<protein>
    <submittedName>
        <fullName evidence="4">Uncharacterized protein</fullName>
    </submittedName>
</protein>
<feature type="region of interest" description="Disordered" evidence="2">
    <location>
        <begin position="2522"/>
        <end position="2583"/>
    </location>
</feature>
<feature type="compositionally biased region" description="Basic and acidic residues" evidence="2">
    <location>
        <begin position="1489"/>
        <end position="1511"/>
    </location>
</feature>
<feature type="compositionally biased region" description="Basic and acidic residues" evidence="2">
    <location>
        <begin position="2779"/>
        <end position="2790"/>
    </location>
</feature>
<feature type="region of interest" description="Disordered" evidence="2">
    <location>
        <begin position="363"/>
        <end position="385"/>
    </location>
</feature>
<feature type="compositionally biased region" description="Acidic residues" evidence="2">
    <location>
        <begin position="2197"/>
        <end position="2208"/>
    </location>
</feature>
<feature type="compositionally biased region" description="Basic and acidic residues" evidence="2">
    <location>
        <begin position="1750"/>
        <end position="1775"/>
    </location>
</feature>
<gene>
    <name evidence="4" type="ORF">AGLY_009971</name>
</gene>
<feature type="compositionally biased region" description="Polar residues" evidence="2">
    <location>
        <begin position="2791"/>
        <end position="2802"/>
    </location>
</feature>
<feature type="compositionally biased region" description="Polar residues" evidence="2">
    <location>
        <begin position="2263"/>
        <end position="2274"/>
    </location>
</feature>
<feature type="compositionally biased region" description="Polar residues" evidence="2">
    <location>
        <begin position="1647"/>
        <end position="1658"/>
    </location>
</feature>
<sequence length="3825" mass="433681">MIEQTTLRNILTWIIAVILFIFQSLNYFISRIKKFVKHGQKNTTVVTTDTIISSESNPNNNNAPENVITVQGLIQKHFDIPLIIAEDEPKVNDFIKNAQLLNSYDNYKEKKKIDQFMEHLVDDSYVARGLGLITANVGREAEFYLYSKYDNNFENIVIKLKGRQGEIGQITIPNQNPTNSIETKSIPMDYFYDEDRIKVTYTPFAEGVYTLTLVRNGLSICRSPYYISVEKSPTNSRSQIRLGTKKYKTVTKFAKAKHVPLETCDNSIPVIEPRKSSISRNILPATEENSIRTDVMSIVTKFESNSIHLKKNDQKLTVKRSKKSTKTDLFDEISISADSNTQPKIETGNDYDTNINDLSSISINSNSKSNDKKFSSNLDVSNRNSKSNYINSKEIESHLVKKSNKKLDESIRNINDMPRVKNMSSNHLEPTNSVLLKEHLNDKSLDDVEKHNQTYITNEPIHGQNQSEAFLDPITVDKFEIKCIDNEAYTHNEISCFDDDHGKTVILMKNINELETHPNISMNQQLTDSTQYNINTPFTSVLTKITNDVCEKCSIKVLRILSEFPRDINITHNNNSNENCSSHETVLAQPFSINTNIDNLFEKPISPTNEHKTDNLLTNSPTNMKLMDTIDKDIKYNYINEIKPINTTFNEIYCDINNTTKELMVKKNKHYGEINKTINDKITNNFTIPLTKTNINKHKIDHLENILSTDNKMQIQVQNVQNVQKFSEHNMDKDQTNQFQFHEYINNELNDINKENEKILDTRDILTINNDKKFNEELIINELKAKNVIIPDEYKNNQSSFINSQTVLASMEDKLLTLRYKPEDIRQEIRNIPNTNVILHENQKLIIENLIEPVLKNFKNKMVEKITELYLNRDLTSSDNISILENYNINLTNNLQKNQLHNNADNKKNKTKLIEIIRSQLTNHFHKNNIPGLLNNKKTDNNQVYKYLENIIKTNMNPNETHSQRLDENNIQTLVSIAKNQLNKQQLDDEFKMMTLENVTSNFEIKKTKDDEKIQDTDIKLKNIPNDMSIKIEATTKSIKSNTSEETDLGSNIDNKKNIKSIKLKNKVNDLTKIQNLFKINEIEENNNRNTTIKSKPTENASREQIKKPEDKVVKIKIFNDAKDLTTEKKNIYTFPHSVIVTVNKENKTSTIIDTSRVPEIKLEKINNSAQSDTSKFNNPFIKPQIQKIVVEIVTNNNKLVVDSVAIIIHEETEDEKKVAKKNNPKTKYWIQINDHELYTINAYHDTIKPIDKDRVIETKMPKISTQTDITIENNLKKSNKKEIEENIKNDLIIETPTISLQNSEKLENINETKITPYTVSSTEQIEETIAVESESCLLIDTSNVSVEQKTIIRKSKEHPISIENRNKSVKESKVIKTTTETELIKNSDSLALNKEEETGKENNPETEIETEKPIYNIIKESEVISLNKITTVSDDENIKIKNTGEHQLTIETKINCDENLKVVNNNTESASIPNNDSSTVNVEETIEKENIPETEVKTKKSEDKNNKEGEPCPPTTTQNISTDEKITIEETTEEPLTIETPIRSVEELKVVDIKTETEPSPNTDSSSLNVLEPIDKENITETEVETKEEEDNTNKEIEPCLLNNTQNISTDEKITIEETTEKALTIETPIQSVEELKVVDIKTETEPSPNSDSSSLNVLEPIDKENIPETEVETIKAEDNINKEGEPWSPTNTKNISTEEKITIEETTEEPLPIVTPIQSVEESKVLNTNTESELITNNDSSAVNVEETIEKENIPETEVETKNLEDKNNKEGEPCPPTNTQNISTDEKITIEETTEEPLTIETPIQSVEELKVVNIKTETEPSPNTDSSSLNVLEPIDKENITETEVETKEEEDKNNKEGEPCPPTNTQNISTEEKITIEETIEEPLLIETPIQCVEESKVLNTNTESELITNNDSSAVNVEETIEKENIPETEVETKKSEDKNNKEGEPYPPTNTQNISTDEKITIEETTEEPLTIETPIQSVEELKVLNTNTESELITNNDSSAVNVEETIEKENIPETEVETKNLEDKNNKEGEPCPPTNTQNISTEEKITIEERTEEPLTIETPIQSVEKLKVVDIKTDTEPSPNSDSSSLNVLEPIDKENITETEVETKEEEDNTNKEIEPCLLKNTQNISTDEKITIEERTEKALTIETPIQSVEELKVVDIKTETEPSPNSDSSSLNVLEPIDKENIPETEVETIEAEDNINKEGEPWSPTNTKNISTEEKITIEETTEEPLTIETPIQSVEELKVVNIKTETEPSPNTDSSSLNVLEPIDKENITETEVETKEEEDKNNKEGEPCPPTNTQNISTEEKTTIEETIEEPLLIETPIHCVEESKVLNTNTESELITNNDSSAVNVEETIEKENIPETEVETKKSEDKNNKEGEPYPPTNTQNISTDEKITIEETTEEPLTIETPIQSVEELKVVDIKTETEPSPNSDSSSLNVLEPIDKENIPETEVETIKAEDNINKEGEPWSPTNTKNISTEEKITIEETTEEPLPIVTPIQSVEESKVLNTNTESELITNNDSSAVNVEETIEKENIPETEVETKNLEDKNNKEGEPCPPTNTQNISTDEKITIEETTEEPLTIETPIQSVEELKVVNIKTETEPSPNTDSSSLNVLEPIDKENITETEVETKEEEDKNNKEGEPCPPTNTQNISTEEKITIEETIEEPLLIETPIHCVEESKVLNTNTESELITNNDSSAVNVEETIEKENIPETEVETKKSEDKNNKEGEPYPPTNTQNISTDEKITIEETTEEPLTIETPIQSVEELKAVDIKTETEPSPNTDSSSLNVLEPIDKENITETEVETKEEEDNTNKEIEPCPLKNTQNISTDEKITIEETTEEPLTIETPIQSVEELKVVNIKTETEPSPNTDSSSLNILEPIDKENITETEVETKEEEDKNNKEGEPCPPTNTQNISTEEKITIEERTEEPLTIETPIQSVEKLKVVDIKTDTEPSPNSDSSSLNVLEPIDKENITETEVETIEAEDNINKEGEPWSPTNTKNISTEEKITIEETIEEPLLIETPINCVEESKVLNTNTESELITNNDSSAVNVEETIEKENIPETEVETKNLEDKNNKEGEPRPLTNTPNISTEEKITFEETTEEPLPFETPIKSVEELKVVYINTESELVLNNDSSMINVEKPFNKDNVPEIQIETVKTIDENEKECEACSPIDTSSVSIEEKNIIDKSFANPLLNEPPMKSVEKFKAIDINTETEPSPNTDSLTGNIEVLIDKENIREIQIETDKLIDYSNKECKSCSLADKLAASGEENNFSEETMEILLPIETFIKSSIKAVGELKVNKINTETVFVPNIDSLTLNAEEQSEKDYFSKIVIKTDKRLDFVVKECETCPPIDTSMYVTEEIKGIDSTIEKLIPIGPSFVIADTENLTLIDGINTIVNRQSGKKYLKDIESSTRIDTVAFVKDQKVEENETLIENILTINTSTASVQGQIQVEEVIKDDSVILINDSVTFDEMSPEEQKKIETTKISSITVMEEQTDINRGEVMYTCEEPLDKTIVEKSIHSETTSTTDILVAVDEQRALETEVSKNATQVLNDTFTETVENLIKTKKKFEKETTTPIVVAKSEVEWNEIKLVSENKTSTPVHLASTNKEQTEIDMVTEIASPNVNILNSNTKIILVDKEIITENSNNPKHCYLKFGETSKIHSLENEDNLPGKSYGIQKLEMSVQRMKTSNEDYYEKTFLQLEQTEKISVENKDKVDCENKNIIDDKLYTVNESDLNAILSASSLEEALTLLDSKIKFKFKHRKLSNKANSTPHIPKIQSSESRSSGTNTNFTDAQEFFKEIEKKCKK</sequence>
<feature type="compositionally biased region" description="Basic and acidic residues" evidence="2">
    <location>
        <begin position="2014"/>
        <end position="2039"/>
    </location>
</feature>
<feature type="compositionally biased region" description="Polar residues" evidence="2">
    <location>
        <begin position="2879"/>
        <end position="2890"/>
    </location>
</feature>
<reference evidence="4 5" key="1">
    <citation type="submission" date="2019-08" db="EMBL/GenBank/DDBJ databases">
        <title>The genome of the soybean aphid Biotype 1, its phylome, world population structure and adaptation to the North American continent.</title>
        <authorList>
            <person name="Giordano R."/>
            <person name="Donthu R.K."/>
            <person name="Hernandez A.G."/>
            <person name="Wright C.L."/>
            <person name="Zimin A.V."/>
        </authorList>
    </citation>
    <scope>NUCLEOTIDE SEQUENCE [LARGE SCALE GENOMIC DNA]</scope>
    <source>
        <tissue evidence="4">Whole aphids</tissue>
    </source>
</reference>
<feature type="compositionally biased region" description="Basic and acidic residues" evidence="2">
    <location>
        <begin position="2718"/>
        <end position="2743"/>
    </location>
</feature>
<feature type="compositionally biased region" description="Basic and acidic residues" evidence="2">
    <location>
        <begin position="1854"/>
        <end position="1863"/>
    </location>
</feature>
<dbReference type="SUPFAM" id="SSF81296">
    <property type="entry name" value="E set domains"/>
    <property type="match status" value="1"/>
</dbReference>
<dbReference type="InterPro" id="IPR014756">
    <property type="entry name" value="Ig_E-set"/>
</dbReference>
<keyword evidence="3" id="KW-0472">Membrane</keyword>
<feature type="repeat" description="Filamin" evidence="1">
    <location>
        <begin position="127"/>
        <end position="229"/>
    </location>
</feature>
<feature type="compositionally biased region" description="Polar residues" evidence="2">
    <location>
        <begin position="2175"/>
        <end position="2186"/>
    </location>
</feature>
<evidence type="ECO:0000313" key="5">
    <source>
        <dbReference type="Proteomes" id="UP000475862"/>
    </source>
</evidence>
<dbReference type="EMBL" id="VYZN01000039">
    <property type="protein sequence ID" value="KAE9532348.1"/>
    <property type="molecule type" value="Genomic_DNA"/>
</dbReference>
<feature type="region of interest" description="Disordered" evidence="2">
    <location>
        <begin position="1819"/>
        <end position="1878"/>
    </location>
</feature>
<feature type="region of interest" description="Disordered" evidence="2">
    <location>
        <begin position="2700"/>
        <end position="2949"/>
    </location>
</feature>
<keyword evidence="5" id="KW-1185">Reference proteome</keyword>
<evidence type="ECO:0000256" key="2">
    <source>
        <dbReference type="SAM" id="MobiDB-lite"/>
    </source>
</evidence>
<feature type="compositionally biased region" description="Acidic residues" evidence="2">
    <location>
        <begin position="2989"/>
        <end position="3000"/>
    </location>
</feature>
<dbReference type="PROSITE" id="PS50194">
    <property type="entry name" value="FILAMIN_REPEAT"/>
    <property type="match status" value="1"/>
</dbReference>
<dbReference type="OrthoDB" id="10012602at2759"/>
<evidence type="ECO:0000313" key="4">
    <source>
        <dbReference type="EMBL" id="KAE9532348.1"/>
    </source>
</evidence>
<feature type="region of interest" description="Disordered" evidence="2">
    <location>
        <begin position="1645"/>
        <end position="1698"/>
    </location>
</feature>
<dbReference type="InterPro" id="IPR017868">
    <property type="entry name" value="Filamin/ABP280_repeat-like"/>
</dbReference>
<feature type="compositionally biased region" description="Polar residues" evidence="2">
    <location>
        <begin position="2522"/>
        <end position="2537"/>
    </location>
</feature>
<feature type="region of interest" description="Disordered" evidence="2">
    <location>
        <begin position="2172"/>
        <end position="2246"/>
    </location>
</feature>
<feature type="compositionally biased region" description="Basic and acidic residues" evidence="2">
    <location>
        <begin position="2454"/>
        <end position="2479"/>
    </location>
</feature>
<feature type="compositionally biased region" description="Polar residues" evidence="2">
    <location>
        <begin position="2700"/>
        <end position="2713"/>
    </location>
</feature>
<evidence type="ECO:0000256" key="1">
    <source>
        <dbReference type="PROSITE-ProRule" id="PRU00087"/>
    </source>
</evidence>
<comment type="caution">
    <text evidence="4">The sequence shown here is derived from an EMBL/GenBank/DDBJ whole genome shotgun (WGS) entry which is preliminary data.</text>
</comment>
<feature type="region of interest" description="Disordered" evidence="2">
    <location>
        <begin position="2259"/>
        <end position="2318"/>
    </location>
</feature>
<feature type="compositionally biased region" description="Basic and acidic residues" evidence="2">
    <location>
        <begin position="2051"/>
        <end position="2063"/>
    </location>
</feature>
<feature type="transmembrane region" description="Helical" evidence="3">
    <location>
        <begin position="7"/>
        <end position="29"/>
    </location>
</feature>
<feature type="compositionally biased region" description="Basic and acidic residues" evidence="2">
    <location>
        <begin position="1662"/>
        <end position="1687"/>
    </location>
</feature>
<feature type="region of interest" description="Disordered" evidence="2">
    <location>
        <begin position="2435"/>
        <end position="2490"/>
    </location>
</feature>
<feature type="region of interest" description="Disordered" evidence="2">
    <location>
        <begin position="3080"/>
        <end position="3104"/>
    </location>
</feature>
<proteinExistence type="predicted"/>
<feature type="compositionally biased region" description="Polar residues" evidence="2">
    <location>
        <begin position="2087"/>
        <end position="2098"/>
    </location>
</feature>
<feature type="region of interest" description="Disordered" evidence="2">
    <location>
        <begin position="2001"/>
        <end position="2069"/>
    </location>
</feature>
<feature type="region of interest" description="Disordered" evidence="2">
    <location>
        <begin position="2964"/>
        <end position="3015"/>
    </location>
</feature>
<dbReference type="InterPro" id="IPR013783">
    <property type="entry name" value="Ig-like_fold"/>
</dbReference>
<feature type="region of interest" description="Disordered" evidence="2">
    <location>
        <begin position="1730"/>
        <end position="1791"/>
    </location>
</feature>
<feature type="compositionally biased region" description="Polar residues" evidence="2">
    <location>
        <begin position="2967"/>
        <end position="2978"/>
    </location>
</feature>